<keyword evidence="2" id="KW-1185">Reference proteome</keyword>
<organism evidence="1 2">
    <name type="scientific">Microtetraspora malaysiensis</name>
    <dbReference type="NCBI Taxonomy" id="161358"/>
    <lineage>
        <taxon>Bacteria</taxon>
        <taxon>Bacillati</taxon>
        <taxon>Actinomycetota</taxon>
        <taxon>Actinomycetes</taxon>
        <taxon>Streptosporangiales</taxon>
        <taxon>Streptosporangiaceae</taxon>
        <taxon>Microtetraspora</taxon>
    </lineage>
</organism>
<dbReference type="RefSeq" id="WP_387409474.1">
    <property type="nucleotide sequence ID" value="NZ_JBIASD010000004.1"/>
</dbReference>
<protein>
    <submittedName>
        <fullName evidence="1">Uncharacterized protein</fullName>
    </submittedName>
</protein>
<proteinExistence type="predicted"/>
<name>A0ABW6SKR6_9ACTN</name>
<accession>A0ABW6SKR6</accession>
<evidence type="ECO:0000313" key="1">
    <source>
        <dbReference type="EMBL" id="MFF3665478.1"/>
    </source>
</evidence>
<evidence type="ECO:0000313" key="2">
    <source>
        <dbReference type="Proteomes" id="UP001602013"/>
    </source>
</evidence>
<dbReference type="EMBL" id="JBIASD010000004">
    <property type="protein sequence ID" value="MFF3665478.1"/>
    <property type="molecule type" value="Genomic_DNA"/>
</dbReference>
<sequence>MAVRQLRPRTVEDWVRDVMDRLRVIEHRTTVVVGTAPNAYVLEVDSQGRLTARHATTGTITVIASP</sequence>
<dbReference type="Proteomes" id="UP001602013">
    <property type="component" value="Unassembled WGS sequence"/>
</dbReference>
<comment type="caution">
    <text evidence="1">The sequence shown here is derived from an EMBL/GenBank/DDBJ whole genome shotgun (WGS) entry which is preliminary data.</text>
</comment>
<gene>
    <name evidence="1" type="ORF">ACFYXI_07770</name>
</gene>
<reference evidence="1 2" key="1">
    <citation type="submission" date="2024-10" db="EMBL/GenBank/DDBJ databases">
        <title>The Natural Products Discovery Center: Release of the First 8490 Sequenced Strains for Exploring Actinobacteria Biosynthetic Diversity.</title>
        <authorList>
            <person name="Kalkreuter E."/>
            <person name="Kautsar S.A."/>
            <person name="Yang D."/>
            <person name="Bader C.D."/>
            <person name="Teijaro C.N."/>
            <person name="Fluegel L."/>
            <person name="Davis C.M."/>
            <person name="Simpson J.R."/>
            <person name="Lauterbach L."/>
            <person name="Steele A.D."/>
            <person name="Gui C."/>
            <person name="Meng S."/>
            <person name="Li G."/>
            <person name="Viehrig K."/>
            <person name="Ye F."/>
            <person name="Su P."/>
            <person name="Kiefer A.F."/>
            <person name="Nichols A."/>
            <person name="Cepeda A.J."/>
            <person name="Yan W."/>
            <person name="Fan B."/>
            <person name="Jiang Y."/>
            <person name="Adhikari A."/>
            <person name="Zheng C.-J."/>
            <person name="Schuster L."/>
            <person name="Cowan T.M."/>
            <person name="Smanski M.J."/>
            <person name="Chevrette M.G."/>
            <person name="De Carvalho L.P.S."/>
            <person name="Shen B."/>
        </authorList>
    </citation>
    <scope>NUCLEOTIDE SEQUENCE [LARGE SCALE GENOMIC DNA]</scope>
    <source>
        <strain evidence="1 2">NPDC002173</strain>
    </source>
</reference>